<comment type="similarity">
    <text evidence="2">Belongs to the GerABKC lipoprotein family.</text>
</comment>
<keyword evidence="7" id="KW-0449">Lipoprotein</keyword>
<dbReference type="Pfam" id="PF05504">
    <property type="entry name" value="Spore_GerAC"/>
    <property type="match status" value="1"/>
</dbReference>
<keyword evidence="6" id="KW-0564">Palmitate</keyword>
<keyword evidence="3" id="KW-0309">Germination</keyword>
<protein>
    <submittedName>
        <fullName evidence="10">Ger(X)C family spore germination protein</fullName>
    </submittedName>
</protein>
<reference evidence="10 11" key="1">
    <citation type="submission" date="2019-02" db="EMBL/GenBank/DDBJ databases">
        <title>Paenibacillus sp. nov., isolated from surface-sterilized tissue of Thalictrum simplex L.</title>
        <authorList>
            <person name="Tuo L."/>
        </authorList>
    </citation>
    <scope>NUCLEOTIDE SEQUENCE [LARGE SCALE GENOMIC DNA]</scope>
    <source>
        <strain evidence="10 11">N2SHLJ1</strain>
    </source>
</reference>
<sequence length="399" mass="44522">MRKKAMLFLCFLIMTALLTGCWSRRELNDLGIVLGIGIDKSGNEYEVSVQIVNPSDISLKKGGGGGRSPITVYSAKGNTVVEAIRRLTMLTPRISYFAHIRIFILSEELAREGISKTLDYLSRDHEFRTDFYIAIARGTTAKQLLSCLTPLEKIPANKMYNSLDIAEKEWSPVATIQLDELIRSVISKGKDPVLTGLRIVGDQERGNTNANVEASNPPANIQVWGLAVFKKDKMIGWLNETESKGFTDLTDKLHRTIIEAACPQGERLAVDVIRSNSTVKGSVNNGKPKVEITIRSEADISDVECRINLSRNETIAYLQKEIAATIKHNSEAAVKKAKFLQSDIFGFGEAIRRANPSYWKTIQNDWEDHFQNLQVDIKADVKIRRTGTTGDSYLNKLTE</sequence>
<evidence type="ECO:0000259" key="9">
    <source>
        <dbReference type="Pfam" id="PF25198"/>
    </source>
</evidence>
<dbReference type="GO" id="GO:0016020">
    <property type="term" value="C:membrane"/>
    <property type="evidence" value="ECO:0007669"/>
    <property type="project" value="UniProtKB-SubCell"/>
</dbReference>
<keyword evidence="4" id="KW-0732">Signal</keyword>
<evidence type="ECO:0000259" key="8">
    <source>
        <dbReference type="Pfam" id="PF05504"/>
    </source>
</evidence>
<evidence type="ECO:0000256" key="7">
    <source>
        <dbReference type="ARBA" id="ARBA00023288"/>
    </source>
</evidence>
<evidence type="ECO:0000256" key="4">
    <source>
        <dbReference type="ARBA" id="ARBA00022729"/>
    </source>
</evidence>
<evidence type="ECO:0000256" key="6">
    <source>
        <dbReference type="ARBA" id="ARBA00023139"/>
    </source>
</evidence>
<dbReference type="Gene3D" id="6.20.190.10">
    <property type="entry name" value="Nutrient germinant receptor protein C, domain 1"/>
    <property type="match status" value="1"/>
</dbReference>
<evidence type="ECO:0000256" key="5">
    <source>
        <dbReference type="ARBA" id="ARBA00023136"/>
    </source>
</evidence>
<dbReference type="PANTHER" id="PTHR35789:SF1">
    <property type="entry name" value="SPORE GERMINATION PROTEIN B3"/>
    <property type="match status" value="1"/>
</dbReference>
<evidence type="ECO:0000256" key="2">
    <source>
        <dbReference type="ARBA" id="ARBA00007886"/>
    </source>
</evidence>
<keyword evidence="11" id="KW-1185">Reference proteome</keyword>
<evidence type="ECO:0000256" key="3">
    <source>
        <dbReference type="ARBA" id="ARBA00022544"/>
    </source>
</evidence>
<comment type="caution">
    <text evidence="10">The sequence shown here is derived from an EMBL/GenBank/DDBJ whole genome shotgun (WGS) entry which is preliminary data.</text>
</comment>
<dbReference type="InterPro" id="IPR038501">
    <property type="entry name" value="Spore_GerAC_C_sf"/>
</dbReference>
<name>A0A4Q9DXN6_9BACL</name>
<dbReference type="AlphaFoldDB" id="A0A4Q9DXN6"/>
<feature type="domain" description="Spore germination GerAC-like C-terminal" evidence="8">
    <location>
        <begin position="225"/>
        <end position="387"/>
    </location>
</feature>
<dbReference type="Gene3D" id="3.30.300.210">
    <property type="entry name" value="Nutrient germinant receptor protein C, domain 3"/>
    <property type="match status" value="1"/>
</dbReference>
<evidence type="ECO:0000256" key="1">
    <source>
        <dbReference type="ARBA" id="ARBA00004635"/>
    </source>
</evidence>
<dbReference type="InterPro" id="IPR057336">
    <property type="entry name" value="GerAC_N"/>
</dbReference>
<evidence type="ECO:0000313" key="11">
    <source>
        <dbReference type="Proteomes" id="UP000293142"/>
    </source>
</evidence>
<accession>A0A4Q9DXN6</accession>
<dbReference type="Pfam" id="PF25198">
    <property type="entry name" value="Spore_GerAC_N"/>
    <property type="match status" value="1"/>
</dbReference>
<evidence type="ECO:0000313" key="10">
    <source>
        <dbReference type="EMBL" id="TBL81145.1"/>
    </source>
</evidence>
<keyword evidence="5" id="KW-0472">Membrane</keyword>
<dbReference type="Proteomes" id="UP000293142">
    <property type="component" value="Unassembled WGS sequence"/>
</dbReference>
<feature type="domain" description="Spore germination protein N-terminal" evidence="9">
    <location>
        <begin position="24"/>
        <end position="198"/>
    </location>
</feature>
<proteinExistence type="inferred from homology"/>
<dbReference type="EMBL" id="SIRE01000003">
    <property type="protein sequence ID" value="TBL81145.1"/>
    <property type="molecule type" value="Genomic_DNA"/>
</dbReference>
<dbReference type="GO" id="GO:0009847">
    <property type="term" value="P:spore germination"/>
    <property type="evidence" value="ECO:0007669"/>
    <property type="project" value="InterPro"/>
</dbReference>
<gene>
    <name evidence="10" type="ORF">EYB31_03360</name>
</gene>
<dbReference type="InterPro" id="IPR008844">
    <property type="entry name" value="Spore_GerAC-like"/>
</dbReference>
<dbReference type="OrthoDB" id="9816067at2"/>
<dbReference type="PROSITE" id="PS51257">
    <property type="entry name" value="PROKAR_LIPOPROTEIN"/>
    <property type="match status" value="1"/>
</dbReference>
<dbReference type="InterPro" id="IPR046953">
    <property type="entry name" value="Spore_GerAC-like_C"/>
</dbReference>
<comment type="subcellular location">
    <subcellularLocation>
        <location evidence="1">Membrane</location>
        <topology evidence="1">Lipid-anchor</topology>
    </subcellularLocation>
</comment>
<dbReference type="PANTHER" id="PTHR35789">
    <property type="entry name" value="SPORE GERMINATION PROTEIN B3"/>
    <property type="match status" value="1"/>
</dbReference>
<organism evidence="10 11">
    <name type="scientific">Paenibacillus thalictri</name>
    <dbReference type="NCBI Taxonomy" id="2527873"/>
    <lineage>
        <taxon>Bacteria</taxon>
        <taxon>Bacillati</taxon>
        <taxon>Bacillota</taxon>
        <taxon>Bacilli</taxon>
        <taxon>Bacillales</taxon>
        <taxon>Paenibacillaceae</taxon>
        <taxon>Paenibacillus</taxon>
    </lineage>
</organism>
<dbReference type="NCBIfam" id="TIGR02887">
    <property type="entry name" value="spore_ger_x_C"/>
    <property type="match status" value="1"/>
</dbReference>